<name>A0ABY8Q5C4_9RHOB</name>
<keyword evidence="3" id="KW-1185">Reference proteome</keyword>
<dbReference type="Proteomes" id="UP001230978">
    <property type="component" value="Chromosome"/>
</dbReference>
<sequence>MTRPFALFALIALCACSSPRLNAGLSLGADGLSVRPSVSAGLAGGRISYAP</sequence>
<reference evidence="2 3" key="1">
    <citation type="submission" date="2023-04" db="EMBL/GenBank/DDBJ databases">
        <title>YMD61, complete Genome.</title>
        <authorList>
            <person name="Zhang J."/>
        </authorList>
    </citation>
    <scope>NUCLEOTIDE SEQUENCE [LARGE SCALE GENOMIC DNA]</scope>
    <source>
        <strain evidence="2 3">YMD61</strain>
    </source>
</reference>
<gene>
    <name evidence="2" type="ORF">QF092_14575</name>
</gene>
<dbReference type="RefSeq" id="WP_281464889.1">
    <property type="nucleotide sequence ID" value="NZ_CP124535.1"/>
</dbReference>
<organism evidence="2 3">
    <name type="scientific">Fuscovulum ytuae</name>
    <dbReference type="NCBI Taxonomy" id="3042299"/>
    <lineage>
        <taxon>Bacteria</taxon>
        <taxon>Pseudomonadati</taxon>
        <taxon>Pseudomonadota</taxon>
        <taxon>Alphaproteobacteria</taxon>
        <taxon>Rhodobacterales</taxon>
        <taxon>Paracoccaceae</taxon>
        <taxon>Fuscovulum</taxon>
    </lineage>
</organism>
<evidence type="ECO:0000256" key="1">
    <source>
        <dbReference type="SAM" id="SignalP"/>
    </source>
</evidence>
<dbReference type="EMBL" id="CP124535">
    <property type="protein sequence ID" value="WGV15477.1"/>
    <property type="molecule type" value="Genomic_DNA"/>
</dbReference>
<evidence type="ECO:0000313" key="3">
    <source>
        <dbReference type="Proteomes" id="UP001230978"/>
    </source>
</evidence>
<accession>A0ABY8Q5C4</accession>
<feature type="chain" id="PRO_5046251569" description="Lipoprotein" evidence="1">
    <location>
        <begin position="24"/>
        <end position="51"/>
    </location>
</feature>
<evidence type="ECO:0008006" key="4">
    <source>
        <dbReference type="Google" id="ProtNLM"/>
    </source>
</evidence>
<evidence type="ECO:0000313" key="2">
    <source>
        <dbReference type="EMBL" id="WGV15477.1"/>
    </source>
</evidence>
<proteinExistence type="predicted"/>
<keyword evidence="1" id="KW-0732">Signal</keyword>
<feature type="signal peptide" evidence="1">
    <location>
        <begin position="1"/>
        <end position="23"/>
    </location>
</feature>
<dbReference type="PROSITE" id="PS51257">
    <property type="entry name" value="PROKAR_LIPOPROTEIN"/>
    <property type="match status" value="1"/>
</dbReference>
<protein>
    <recommendedName>
        <fullName evidence="4">Lipoprotein</fullName>
    </recommendedName>
</protein>